<dbReference type="Gene3D" id="3.30.70.330">
    <property type="match status" value="1"/>
</dbReference>
<accession>A0AAE0AKN1</accession>
<comment type="caution">
    <text evidence="4">The sequence shown here is derived from an EMBL/GenBank/DDBJ whole genome shotgun (WGS) entry which is preliminary data.</text>
</comment>
<dbReference type="AlphaFoldDB" id="A0AAE0AKN1"/>
<keyword evidence="1" id="KW-0694">RNA-binding</keyword>
<evidence type="ECO:0000256" key="2">
    <source>
        <dbReference type="SAM" id="MobiDB-lite"/>
    </source>
</evidence>
<dbReference type="InterPro" id="IPR012677">
    <property type="entry name" value="Nucleotide-bd_a/b_plait_sf"/>
</dbReference>
<dbReference type="PROSITE" id="PS50102">
    <property type="entry name" value="RRM"/>
    <property type="match status" value="1"/>
</dbReference>
<proteinExistence type="predicted"/>
<evidence type="ECO:0000313" key="5">
    <source>
        <dbReference type="Proteomes" id="UP001281410"/>
    </source>
</evidence>
<feature type="compositionally biased region" description="Basic and acidic residues" evidence="2">
    <location>
        <begin position="257"/>
        <end position="269"/>
    </location>
</feature>
<dbReference type="SUPFAM" id="SSF54928">
    <property type="entry name" value="RNA-binding domain, RBD"/>
    <property type="match status" value="1"/>
</dbReference>
<feature type="region of interest" description="Disordered" evidence="2">
    <location>
        <begin position="235"/>
        <end position="269"/>
    </location>
</feature>
<feature type="compositionally biased region" description="Basic residues" evidence="2">
    <location>
        <begin position="235"/>
        <end position="245"/>
    </location>
</feature>
<gene>
    <name evidence="4" type="ORF">Dsin_013528</name>
</gene>
<dbReference type="InterPro" id="IPR035979">
    <property type="entry name" value="RBD_domain_sf"/>
</dbReference>
<organism evidence="4 5">
    <name type="scientific">Dipteronia sinensis</name>
    <dbReference type="NCBI Taxonomy" id="43782"/>
    <lineage>
        <taxon>Eukaryota</taxon>
        <taxon>Viridiplantae</taxon>
        <taxon>Streptophyta</taxon>
        <taxon>Embryophyta</taxon>
        <taxon>Tracheophyta</taxon>
        <taxon>Spermatophyta</taxon>
        <taxon>Magnoliopsida</taxon>
        <taxon>eudicotyledons</taxon>
        <taxon>Gunneridae</taxon>
        <taxon>Pentapetalae</taxon>
        <taxon>rosids</taxon>
        <taxon>malvids</taxon>
        <taxon>Sapindales</taxon>
        <taxon>Sapindaceae</taxon>
        <taxon>Hippocastanoideae</taxon>
        <taxon>Acereae</taxon>
        <taxon>Dipteronia</taxon>
    </lineage>
</organism>
<dbReference type="GO" id="GO:0003723">
    <property type="term" value="F:RNA binding"/>
    <property type="evidence" value="ECO:0007669"/>
    <property type="project" value="UniProtKB-UniRule"/>
</dbReference>
<keyword evidence="5" id="KW-1185">Reference proteome</keyword>
<dbReference type="SMART" id="SM00360">
    <property type="entry name" value="RRM"/>
    <property type="match status" value="1"/>
</dbReference>
<dbReference type="EMBL" id="JANJYJ010000004">
    <property type="protein sequence ID" value="KAK3219558.1"/>
    <property type="molecule type" value="Genomic_DNA"/>
</dbReference>
<dbReference type="CDD" id="cd00590">
    <property type="entry name" value="RRM_SF"/>
    <property type="match status" value="1"/>
</dbReference>
<feature type="domain" description="RRM" evidence="3">
    <location>
        <begin position="8"/>
        <end position="77"/>
    </location>
</feature>
<evidence type="ECO:0000259" key="3">
    <source>
        <dbReference type="PROSITE" id="PS50102"/>
    </source>
</evidence>
<evidence type="ECO:0000256" key="1">
    <source>
        <dbReference type="PROSITE-ProRule" id="PRU00176"/>
    </source>
</evidence>
<dbReference type="Proteomes" id="UP001281410">
    <property type="component" value="Unassembled WGS sequence"/>
</dbReference>
<sequence length="269" mass="29660">MDFRDGLFSVFVDNLHPQADLVCLWGVFKAFGKVRDVLLSPKTSSRRSRFAFIRFKTLEEAARIAKTVNGMNNHGEQEAIYKRGLQNTNNCSYTEVDALNNLQEKVGVDMSSKLVICKPSFPAPRQFERALGSEKISGQEASKAVQDPRISVQRKSSGLLRDECVRKRAKGQVRGPLGSSISVDLNISPGGSSSDELPQASELVTVQLGVAESNSAFDSPPVATIKRQGRKKVCSSKTHCMRTRNSKNNVSKILQLGEKEEQEASRKNT</sequence>
<protein>
    <recommendedName>
        <fullName evidence="3">RRM domain-containing protein</fullName>
    </recommendedName>
</protein>
<evidence type="ECO:0000313" key="4">
    <source>
        <dbReference type="EMBL" id="KAK3219558.1"/>
    </source>
</evidence>
<dbReference type="InterPro" id="IPR000504">
    <property type="entry name" value="RRM_dom"/>
</dbReference>
<name>A0AAE0AKN1_9ROSI</name>
<reference evidence="4" key="1">
    <citation type="journal article" date="2023" name="Plant J.">
        <title>Genome sequences and population genomics provide insights into the demographic history, inbreeding, and mutation load of two 'living fossil' tree species of Dipteronia.</title>
        <authorList>
            <person name="Feng Y."/>
            <person name="Comes H.P."/>
            <person name="Chen J."/>
            <person name="Zhu S."/>
            <person name="Lu R."/>
            <person name="Zhang X."/>
            <person name="Li P."/>
            <person name="Qiu J."/>
            <person name="Olsen K.M."/>
            <person name="Qiu Y."/>
        </authorList>
    </citation>
    <scope>NUCLEOTIDE SEQUENCE</scope>
    <source>
        <strain evidence="4">NBL</strain>
    </source>
</reference>
<dbReference type="Pfam" id="PF00076">
    <property type="entry name" value="RRM_1"/>
    <property type="match status" value="1"/>
</dbReference>